<protein>
    <recommendedName>
        <fullName evidence="4">Fibrinogen C-terminal domain-containing protein</fullName>
    </recommendedName>
</protein>
<dbReference type="eggNOG" id="COG4786">
    <property type="taxonomic scope" value="Bacteria"/>
</dbReference>
<comment type="caution">
    <text evidence="2">The sequence shown here is derived from an EMBL/GenBank/DDBJ whole genome shotgun (WGS) entry which is preliminary data.</text>
</comment>
<dbReference type="AlphaFoldDB" id="A0A017T3W0"/>
<dbReference type="Gene3D" id="3.90.215.10">
    <property type="entry name" value="Gamma Fibrinogen, chain A, domain 1"/>
    <property type="match status" value="1"/>
</dbReference>
<gene>
    <name evidence="2" type="ORF">CAP_5035</name>
</gene>
<name>A0A017T3W0_9BACT</name>
<dbReference type="InterPro" id="IPR014716">
    <property type="entry name" value="Fibrinogen_a/b/g_C_1"/>
</dbReference>
<evidence type="ECO:0008006" key="4">
    <source>
        <dbReference type="Google" id="ProtNLM"/>
    </source>
</evidence>
<reference evidence="2 3" key="1">
    <citation type="submission" date="2013-05" db="EMBL/GenBank/DDBJ databases">
        <title>Genome assembly of Chondromyces apiculatus DSM 436.</title>
        <authorList>
            <person name="Sharma G."/>
            <person name="Khatri I."/>
            <person name="Kaur C."/>
            <person name="Mayilraj S."/>
            <person name="Subramanian S."/>
        </authorList>
    </citation>
    <scope>NUCLEOTIDE SEQUENCE [LARGE SCALE GENOMIC DNA]</scope>
    <source>
        <strain evidence="2 3">DSM 436</strain>
    </source>
</reference>
<sequence length="380" mass="39907">MATPHARSAVLAALFTSLLAAAAHGCAEGSAVTPSTTCDSGFVQCGGTCVDLASNSLHCGGCDLACASTEACIDGACAPPICIPGEAAICYTGPEETRNVGLCKEGAQACTSDGNGYGPCTGEVVPTDERCDTPGDENCDGQVNEGCIYTKCSNLPVGSASGVYLLDPDGDGPIEAFPAYCEMEIEGGGWTLVASVVDRSYFSDTACTLVCGSAQQQGACNEARFTGNDTAGDVETLFTADHKSLAYSTVPFRDFLFIDSKDQYASYQISAPVQASVSTWFPAGTKNWVALGVETHALYSYPVQATNIPLEANNCGSLRLSFNVEDSDTPMGAGCHEIKKGPAWPKTEDNGCYWDEAGVSWVHDSFYKQNASTYRLWLVR</sequence>
<feature type="chain" id="PRO_5001496583" description="Fibrinogen C-terminal domain-containing protein" evidence="1">
    <location>
        <begin position="23"/>
        <end position="380"/>
    </location>
</feature>
<dbReference type="InterPro" id="IPR036056">
    <property type="entry name" value="Fibrinogen-like_C"/>
</dbReference>
<evidence type="ECO:0000256" key="1">
    <source>
        <dbReference type="SAM" id="SignalP"/>
    </source>
</evidence>
<dbReference type="SUPFAM" id="SSF56496">
    <property type="entry name" value="Fibrinogen C-terminal domain-like"/>
    <property type="match status" value="1"/>
</dbReference>
<feature type="signal peptide" evidence="1">
    <location>
        <begin position="1"/>
        <end position="22"/>
    </location>
</feature>
<dbReference type="NCBIfam" id="NF040941">
    <property type="entry name" value="GGGWT_bact"/>
    <property type="match status" value="1"/>
</dbReference>
<dbReference type="EMBL" id="ASRX01000040">
    <property type="protein sequence ID" value="EYF03934.1"/>
    <property type="molecule type" value="Genomic_DNA"/>
</dbReference>
<evidence type="ECO:0000313" key="2">
    <source>
        <dbReference type="EMBL" id="EYF03934.1"/>
    </source>
</evidence>
<proteinExistence type="predicted"/>
<keyword evidence="3" id="KW-1185">Reference proteome</keyword>
<organism evidence="2 3">
    <name type="scientific">Chondromyces apiculatus DSM 436</name>
    <dbReference type="NCBI Taxonomy" id="1192034"/>
    <lineage>
        <taxon>Bacteria</taxon>
        <taxon>Pseudomonadati</taxon>
        <taxon>Myxococcota</taxon>
        <taxon>Polyangia</taxon>
        <taxon>Polyangiales</taxon>
        <taxon>Polyangiaceae</taxon>
        <taxon>Chondromyces</taxon>
    </lineage>
</organism>
<dbReference type="OrthoDB" id="5494230at2"/>
<dbReference type="RefSeq" id="WP_052375800.1">
    <property type="nucleotide sequence ID" value="NZ_ASRX01000040.1"/>
</dbReference>
<keyword evidence="1" id="KW-0732">Signal</keyword>
<accession>A0A017T3W0</accession>
<evidence type="ECO:0000313" key="3">
    <source>
        <dbReference type="Proteomes" id="UP000019678"/>
    </source>
</evidence>
<dbReference type="Proteomes" id="UP000019678">
    <property type="component" value="Unassembled WGS sequence"/>
</dbReference>
<dbReference type="STRING" id="1192034.CAP_5035"/>